<comment type="caution">
    <text evidence="1">The sequence shown here is derived from an EMBL/GenBank/DDBJ whole genome shotgun (WGS) entry which is preliminary data.</text>
</comment>
<evidence type="ECO:0000313" key="1">
    <source>
        <dbReference type="EMBL" id="MBA0084901.1"/>
    </source>
</evidence>
<dbReference type="InterPro" id="IPR029475">
    <property type="entry name" value="DUF6807"/>
</dbReference>
<dbReference type="Pfam" id="PF14100">
    <property type="entry name" value="DUF6807"/>
    <property type="match status" value="1"/>
</dbReference>
<keyword evidence="2" id="KW-1185">Reference proteome</keyword>
<name>A0A7V8SWH7_9BACT</name>
<feature type="non-terminal residue" evidence="1">
    <location>
        <position position="1"/>
    </location>
</feature>
<reference evidence="1" key="1">
    <citation type="submission" date="2020-06" db="EMBL/GenBank/DDBJ databases">
        <title>Legume-microbial interactions unlock mineral nutrients during tropical forest succession.</title>
        <authorList>
            <person name="Epihov D.Z."/>
        </authorList>
    </citation>
    <scope>NUCLEOTIDE SEQUENCE [LARGE SCALE GENOMIC DNA]</scope>
    <source>
        <strain evidence="1">Pan2503</strain>
    </source>
</reference>
<sequence>VELKRDRNRIAVSIGGKAFGVYYFGPEAPKPYFYPLCSARGTIVTRGYPMVQDIPGESHDHPHHRALYYAHGNINGIDFWSEARESRATQTSRGRYYATEKELPKGRTVFKKLDEAEGGKDSGSLRAEFDLVGPDGKPIGSEIQAYRLSGDDSTRVIDCEFTTLADRRIAVKFEDTKEGTFAIRLVKALEEPTGHMLSSTGGSGEKAIWGKRADWVDYSGDVSGEKLGIAIFDNPLNPKHPTYWHARGYGLFAVNPFGEHDFYNDKTRDGSMTIAPGGSLTFRYRVFIHEGDAAEAMVAEAYRSYAGQ</sequence>
<protein>
    <submittedName>
        <fullName evidence="1">PmoA family protein</fullName>
    </submittedName>
</protein>
<organism evidence="1 2">
    <name type="scientific">Candidatus Acidiferrum panamense</name>
    <dbReference type="NCBI Taxonomy" id="2741543"/>
    <lineage>
        <taxon>Bacteria</taxon>
        <taxon>Pseudomonadati</taxon>
        <taxon>Acidobacteriota</taxon>
        <taxon>Terriglobia</taxon>
        <taxon>Candidatus Acidiferrales</taxon>
        <taxon>Candidatus Acidiferrum</taxon>
    </lineage>
</organism>
<accession>A0A7V8SWH7</accession>
<gene>
    <name evidence="1" type="ORF">HRJ53_07895</name>
</gene>
<proteinExistence type="predicted"/>
<dbReference type="Proteomes" id="UP000567293">
    <property type="component" value="Unassembled WGS sequence"/>
</dbReference>
<evidence type="ECO:0000313" key="2">
    <source>
        <dbReference type="Proteomes" id="UP000567293"/>
    </source>
</evidence>
<dbReference type="AlphaFoldDB" id="A0A7V8SWH7"/>
<dbReference type="EMBL" id="JACDQQ010000758">
    <property type="protein sequence ID" value="MBA0084901.1"/>
    <property type="molecule type" value="Genomic_DNA"/>
</dbReference>